<reference evidence="1 2" key="1">
    <citation type="submission" date="2024-09" db="EMBL/GenBank/DDBJ databases">
        <authorList>
            <person name="Sun Q."/>
            <person name="Mori K."/>
        </authorList>
    </citation>
    <scope>NUCLEOTIDE SEQUENCE [LARGE SCALE GENOMIC DNA]</scope>
    <source>
        <strain evidence="1 2">CCM 7792</strain>
    </source>
</reference>
<dbReference type="InterPro" id="IPR021284">
    <property type="entry name" value="DUF2750"/>
</dbReference>
<evidence type="ECO:0000313" key="1">
    <source>
        <dbReference type="EMBL" id="MFC0252271.1"/>
    </source>
</evidence>
<protein>
    <submittedName>
        <fullName evidence="1">DUF2750 domain-containing protein</fullName>
    </submittedName>
</protein>
<keyword evidence="2" id="KW-1185">Reference proteome</keyword>
<dbReference type="Pfam" id="PF11042">
    <property type="entry name" value="DUF2750"/>
    <property type="match status" value="1"/>
</dbReference>
<comment type="caution">
    <text evidence="1">The sequence shown here is derived from an EMBL/GenBank/DDBJ whole genome shotgun (WGS) entry which is preliminary data.</text>
</comment>
<organism evidence="1 2">
    <name type="scientific">Massilia consociata</name>
    <dbReference type="NCBI Taxonomy" id="760117"/>
    <lineage>
        <taxon>Bacteria</taxon>
        <taxon>Pseudomonadati</taxon>
        <taxon>Pseudomonadota</taxon>
        <taxon>Betaproteobacteria</taxon>
        <taxon>Burkholderiales</taxon>
        <taxon>Oxalobacteraceae</taxon>
        <taxon>Telluria group</taxon>
        <taxon>Massilia</taxon>
    </lineage>
</organism>
<proteinExistence type="predicted"/>
<evidence type="ECO:0000313" key="2">
    <source>
        <dbReference type="Proteomes" id="UP001589773"/>
    </source>
</evidence>
<accession>A0ABV6FFG5</accession>
<gene>
    <name evidence="1" type="ORF">ACFFJK_10250</name>
</gene>
<dbReference type="EMBL" id="JBHLWP010000010">
    <property type="protein sequence ID" value="MFC0252271.1"/>
    <property type="molecule type" value="Genomic_DNA"/>
</dbReference>
<dbReference type="RefSeq" id="WP_379679035.1">
    <property type="nucleotide sequence ID" value="NZ_JBHLWP010000010.1"/>
</dbReference>
<sequence>MWRILARTALAPDMDAVDAAVDTLSEQTLSAIKLGAQQLADVVTLSAPQRYTHFVRQIAETGEVWGLYRDGWALAKTDDGTLVFAMWPASEFADLCAEYEWDGYEPQAFPLDDLMNDLLPQLEEDGVLPGIFYTPGDRGLTPTVYMLRVDIERELQRQ</sequence>
<dbReference type="Proteomes" id="UP001589773">
    <property type="component" value="Unassembled WGS sequence"/>
</dbReference>
<name>A0ABV6FFG5_9BURK</name>